<dbReference type="FunFam" id="2.20.28.10:FF:000001">
    <property type="entry name" value="Rubredoxin"/>
    <property type="match status" value="1"/>
</dbReference>
<dbReference type="CDD" id="cd00730">
    <property type="entry name" value="rubredoxin"/>
    <property type="match status" value="1"/>
</dbReference>
<dbReference type="Proteomes" id="UP000744438">
    <property type="component" value="Unassembled WGS sequence"/>
</dbReference>
<evidence type="ECO:0000256" key="7">
    <source>
        <dbReference type="ARBA" id="ARBA00023004"/>
    </source>
</evidence>
<dbReference type="PANTHER" id="PTHR47627:SF1">
    <property type="entry name" value="RUBREDOXIN-1-RELATED"/>
    <property type="match status" value="1"/>
</dbReference>
<proteinExistence type="inferred from homology"/>
<dbReference type="InterPro" id="IPR050526">
    <property type="entry name" value="Rubredoxin_ET"/>
</dbReference>
<comment type="similarity">
    <text evidence="3 8">Belongs to the rubredoxin family.</text>
</comment>
<keyword evidence="5 8" id="KW-0479">Metal-binding</keyword>
<evidence type="ECO:0000256" key="1">
    <source>
        <dbReference type="ARBA" id="ARBA00002792"/>
    </source>
</evidence>
<evidence type="ECO:0000256" key="4">
    <source>
        <dbReference type="ARBA" id="ARBA00022448"/>
    </source>
</evidence>
<evidence type="ECO:0000256" key="2">
    <source>
        <dbReference type="ARBA" id="ARBA00004933"/>
    </source>
</evidence>
<dbReference type="GO" id="GO:0009055">
    <property type="term" value="F:electron transfer activity"/>
    <property type="evidence" value="ECO:0007669"/>
    <property type="project" value="InterPro"/>
</dbReference>
<dbReference type="Gene3D" id="2.20.28.10">
    <property type="match status" value="1"/>
</dbReference>
<name>A0A937HYL0_9GAMM</name>
<evidence type="ECO:0000313" key="12">
    <source>
        <dbReference type="Proteomes" id="UP000744438"/>
    </source>
</evidence>
<comment type="function">
    <text evidence="1">Involved in the hydrocarbon hydroxylating system, which transfers electrons from NADH to rubredoxin reductase and then through rubredoxin to alkane 1 monooxygenase.</text>
</comment>
<feature type="binding site" evidence="9">
    <location>
        <position position="42"/>
    </location>
    <ligand>
        <name>Fe cation</name>
        <dbReference type="ChEBI" id="CHEBI:24875"/>
    </ligand>
</feature>
<dbReference type="PRINTS" id="PR00163">
    <property type="entry name" value="RUBREDOXIN"/>
</dbReference>
<feature type="domain" description="Rubredoxin-like" evidence="10">
    <location>
        <begin position="4"/>
        <end position="55"/>
    </location>
</feature>
<dbReference type="InterPro" id="IPR018527">
    <property type="entry name" value="Rubredoxin_Fe_BS"/>
</dbReference>
<organism evidence="11 12">
    <name type="scientific">SAR86 cluster bacterium</name>
    <dbReference type="NCBI Taxonomy" id="2030880"/>
    <lineage>
        <taxon>Bacteria</taxon>
        <taxon>Pseudomonadati</taxon>
        <taxon>Pseudomonadota</taxon>
        <taxon>Gammaproteobacteria</taxon>
        <taxon>SAR86 cluster</taxon>
    </lineage>
</organism>
<dbReference type="InterPro" id="IPR024935">
    <property type="entry name" value="Rubredoxin_dom"/>
</dbReference>
<keyword evidence="7 8" id="KW-0408">Iron</keyword>
<protein>
    <recommendedName>
        <fullName evidence="8">Rubredoxin</fullName>
    </recommendedName>
</protein>
<dbReference type="SUPFAM" id="SSF57802">
    <property type="entry name" value="Rubredoxin-like"/>
    <property type="match status" value="1"/>
</dbReference>
<accession>A0A937HYL0</accession>
<evidence type="ECO:0000259" key="10">
    <source>
        <dbReference type="PROSITE" id="PS50903"/>
    </source>
</evidence>
<keyword evidence="4 8" id="KW-0813">Transport</keyword>
<dbReference type="InterPro" id="IPR024922">
    <property type="entry name" value="Rubredoxin"/>
</dbReference>
<comment type="caution">
    <text evidence="11">The sequence shown here is derived from an EMBL/GenBank/DDBJ whole genome shotgun (WGS) entry which is preliminary data.</text>
</comment>
<evidence type="ECO:0000313" key="11">
    <source>
        <dbReference type="EMBL" id="MBL6811551.1"/>
    </source>
</evidence>
<feature type="binding site" evidence="9">
    <location>
        <position position="12"/>
    </location>
    <ligand>
        <name>Fe cation</name>
        <dbReference type="ChEBI" id="CHEBI:24875"/>
    </ligand>
</feature>
<comment type="cofactor">
    <cofactor evidence="8 9">
        <name>Fe(3+)</name>
        <dbReference type="ChEBI" id="CHEBI:29034"/>
    </cofactor>
    <text evidence="8 9">Binds 1 Fe(3+) ion per subunit.</text>
</comment>
<sequence>MEEYIKWECIVCGLIYDEAEGWPEDGIEPGTKWEDVPFDWICPDCGVGKEDFEMVPLEGGKSY</sequence>
<dbReference type="EMBL" id="JADHQC010000004">
    <property type="protein sequence ID" value="MBL6811551.1"/>
    <property type="molecule type" value="Genomic_DNA"/>
</dbReference>
<dbReference type="AlphaFoldDB" id="A0A937HYL0"/>
<dbReference type="PIRSF" id="PIRSF000071">
    <property type="entry name" value="Rubredoxin"/>
    <property type="match status" value="1"/>
</dbReference>
<evidence type="ECO:0000256" key="3">
    <source>
        <dbReference type="ARBA" id="ARBA00005337"/>
    </source>
</evidence>
<dbReference type="PROSITE" id="PS50903">
    <property type="entry name" value="RUBREDOXIN_LIKE"/>
    <property type="match status" value="1"/>
</dbReference>
<evidence type="ECO:0000256" key="8">
    <source>
        <dbReference type="PIRNR" id="PIRNR000071"/>
    </source>
</evidence>
<evidence type="ECO:0000256" key="6">
    <source>
        <dbReference type="ARBA" id="ARBA00022982"/>
    </source>
</evidence>
<feature type="binding site" evidence="9">
    <location>
        <position position="9"/>
    </location>
    <ligand>
        <name>Fe cation</name>
        <dbReference type="ChEBI" id="CHEBI:24875"/>
    </ligand>
</feature>
<dbReference type="PROSITE" id="PS00202">
    <property type="entry name" value="RUBREDOXIN"/>
    <property type="match status" value="1"/>
</dbReference>
<dbReference type="PANTHER" id="PTHR47627">
    <property type="entry name" value="RUBREDOXIN"/>
    <property type="match status" value="1"/>
</dbReference>
<keyword evidence="6 8" id="KW-0249">Electron transport</keyword>
<gene>
    <name evidence="11" type="ORF">ISQ63_01550</name>
</gene>
<reference evidence="11" key="1">
    <citation type="submission" date="2020-10" db="EMBL/GenBank/DDBJ databases">
        <title>Microbiome of the Black Sea water column analyzed by genome centric metagenomics.</title>
        <authorList>
            <person name="Cabello-Yeves P.J."/>
            <person name="Callieri C."/>
            <person name="Picazo A."/>
            <person name="Mehrshad M."/>
            <person name="Haro-Moreno J.M."/>
            <person name="Roda-Garcia J."/>
            <person name="Dzembekova N."/>
            <person name="Slabakova V."/>
            <person name="Slabakova N."/>
            <person name="Moncheva S."/>
            <person name="Rodriguez-Valera F."/>
        </authorList>
    </citation>
    <scope>NUCLEOTIDE SEQUENCE</scope>
    <source>
        <strain evidence="11">BS307-5m-G49</strain>
    </source>
</reference>
<feature type="binding site" evidence="9">
    <location>
        <position position="45"/>
    </location>
    <ligand>
        <name>Fe cation</name>
        <dbReference type="ChEBI" id="CHEBI:24875"/>
    </ligand>
</feature>
<dbReference type="GO" id="GO:0005506">
    <property type="term" value="F:iron ion binding"/>
    <property type="evidence" value="ECO:0007669"/>
    <property type="project" value="InterPro"/>
</dbReference>
<evidence type="ECO:0000256" key="9">
    <source>
        <dbReference type="PIRSR" id="PIRSR000071-1"/>
    </source>
</evidence>
<dbReference type="Pfam" id="PF00301">
    <property type="entry name" value="Rubredoxin"/>
    <property type="match status" value="1"/>
</dbReference>
<comment type="pathway">
    <text evidence="2">Hydrocarbon metabolism; alkane degradation.</text>
</comment>
<dbReference type="InterPro" id="IPR024934">
    <property type="entry name" value="Rubredoxin-like_dom"/>
</dbReference>
<evidence type="ECO:0000256" key="5">
    <source>
        <dbReference type="ARBA" id="ARBA00022723"/>
    </source>
</evidence>
<dbReference type="GO" id="GO:0043448">
    <property type="term" value="P:alkane catabolic process"/>
    <property type="evidence" value="ECO:0007669"/>
    <property type="project" value="TreeGrafter"/>
</dbReference>